<evidence type="ECO:0000256" key="2">
    <source>
        <dbReference type="ARBA" id="ARBA00022722"/>
    </source>
</evidence>
<accession>A0A1M6WM12</accession>
<dbReference type="GO" id="GO:0016787">
    <property type="term" value="F:hydrolase activity"/>
    <property type="evidence" value="ECO:0007669"/>
    <property type="project" value="UniProtKB-KW"/>
</dbReference>
<dbReference type="InterPro" id="IPR013551">
    <property type="entry name" value="YicC-like_C"/>
</dbReference>
<evidence type="ECO:0000259" key="8">
    <source>
        <dbReference type="Pfam" id="PF08340"/>
    </source>
</evidence>
<evidence type="ECO:0000256" key="4">
    <source>
        <dbReference type="ARBA" id="ARBA00022801"/>
    </source>
</evidence>
<dbReference type="PANTHER" id="PTHR30636:SF3">
    <property type="entry name" value="UPF0701 PROTEIN YICC"/>
    <property type="match status" value="1"/>
</dbReference>
<dbReference type="InterPro" id="IPR005229">
    <property type="entry name" value="YicC/YloC-like"/>
</dbReference>
<dbReference type="PANTHER" id="PTHR30636">
    <property type="entry name" value="UPF0701 PROTEIN YICC"/>
    <property type="match status" value="1"/>
</dbReference>
<dbReference type="NCBIfam" id="TIGR00255">
    <property type="entry name" value="YicC/YloC family endoribonuclease"/>
    <property type="match status" value="1"/>
</dbReference>
<dbReference type="Pfam" id="PF08340">
    <property type="entry name" value="YicC-like_C"/>
    <property type="match status" value="1"/>
</dbReference>
<evidence type="ECO:0000256" key="5">
    <source>
        <dbReference type="ARBA" id="ARBA00035648"/>
    </source>
</evidence>
<evidence type="ECO:0000256" key="6">
    <source>
        <dbReference type="SAM" id="MobiDB-lite"/>
    </source>
</evidence>
<proteinExistence type="inferred from homology"/>
<evidence type="ECO:0000313" key="9">
    <source>
        <dbReference type="EMBL" id="SHK94619.1"/>
    </source>
</evidence>
<protein>
    <submittedName>
        <fullName evidence="9">TIGR00255 family protein</fullName>
    </submittedName>
</protein>
<sequence length="332" mass="37351">MGTFYTLHHKNRGHSGKTPTQDEPQAFAVGFPYTASFTDRRPESDMVHSMTAFSRQDLDADWGYLQLELRSVNQRYLEPHFRLPETLRDLEPDFREALRGRLARGKVECHLRFTPATGDAQLSVNRTRLEALANALADVRAGVPQAAMPDALALLNHPGVLEIPGPDMDIVKSEARALFRSALDDLEAGRAREGDKLAALIDARLDAILEQVAEVRRLLPDILARQRDQLHERLESAKTELDPQRLEAEMVLVAQKADVAEELDRLEAHVGEAKRQLASRGPVGRRLDFLMQELNREANTLSSKSVVTDTTRCAVELKVLIEQMREQIQNIE</sequence>
<evidence type="ECO:0000256" key="3">
    <source>
        <dbReference type="ARBA" id="ARBA00022759"/>
    </source>
</evidence>
<keyword evidence="10" id="KW-1185">Reference proteome</keyword>
<dbReference type="Proteomes" id="UP000184248">
    <property type="component" value="Unassembled WGS sequence"/>
</dbReference>
<reference evidence="10" key="1">
    <citation type="submission" date="2016-11" db="EMBL/GenBank/DDBJ databases">
        <authorList>
            <person name="Varghese N."/>
            <person name="Submissions S."/>
        </authorList>
    </citation>
    <scope>NUCLEOTIDE SEQUENCE [LARGE SCALE GENOMIC DNA]</scope>
    <source>
        <strain evidence="10">ALO Sharm</strain>
    </source>
</reference>
<dbReference type="Pfam" id="PF03755">
    <property type="entry name" value="YicC-like_N"/>
    <property type="match status" value="1"/>
</dbReference>
<organism evidence="9 10">
    <name type="scientific">Halomonas caseinilytica</name>
    <dbReference type="NCBI Taxonomy" id="438744"/>
    <lineage>
        <taxon>Bacteria</taxon>
        <taxon>Pseudomonadati</taxon>
        <taxon>Pseudomonadota</taxon>
        <taxon>Gammaproteobacteria</taxon>
        <taxon>Oceanospirillales</taxon>
        <taxon>Halomonadaceae</taxon>
        <taxon>Halomonas</taxon>
    </lineage>
</organism>
<evidence type="ECO:0000259" key="7">
    <source>
        <dbReference type="Pfam" id="PF03755"/>
    </source>
</evidence>
<evidence type="ECO:0000256" key="1">
    <source>
        <dbReference type="ARBA" id="ARBA00001968"/>
    </source>
</evidence>
<dbReference type="GO" id="GO:0004521">
    <property type="term" value="F:RNA endonuclease activity"/>
    <property type="evidence" value="ECO:0007669"/>
    <property type="project" value="InterPro"/>
</dbReference>
<feature type="domain" description="Endoribonuclease YicC-like C-terminal" evidence="8">
    <location>
        <begin position="217"/>
        <end position="332"/>
    </location>
</feature>
<feature type="domain" description="Endoribonuclease YicC-like N-terminal" evidence="7">
    <location>
        <begin position="47"/>
        <end position="198"/>
    </location>
</feature>
<dbReference type="AlphaFoldDB" id="A0A1M6WM12"/>
<keyword evidence="4" id="KW-0378">Hydrolase</keyword>
<feature type="region of interest" description="Disordered" evidence="6">
    <location>
        <begin position="1"/>
        <end position="25"/>
    </location>
</feature>
<comment type="similarity">
    <text evidence="5">Belongs to the YicC/YloC family.</text>
</comment>
<name>A0A1M6WM12_9GAMM</name>
<keyword evidence="2" id="KW-0540">Nuclease</keyword>
<evidence type="ECO:0000313" key="10">
    <source>
        <dbReference type="Proteomes" id="UP000184248"/>
    </source>
</evidence>
<gene>
    <name evidence="9" type="ORF">SAMN05192556_106199</name>
</gene>
<comment type="cofactor">
    <cofactor evidence="1">
        <name>a divalent metal cation</name>
        <dbReference type="ChEBI" id="CHEBI:60240"/>
    </cofactor>
</comment>
<keyword evidence="3" id="KW-0255">Endonuclease</keyword>
<dbReference type="EMBL" id="FRAL01000006">
    <property type="protein sequence ID" value="SHK94619.1"/>
    <property type="molecule type" value="Genomic_DNA"/>
</dbReference>
<dbReference type="InterPro" id="IPR013527">
    <property type="entry name" value="YicC-like_N"/>
</dbReference>